<comment type="caution">
    <text evidence="4">The sequence shown here is derived from an EMBL/GenBank/DDBJ whole genome shotgun (WGS) entry which is preliminary data.</text>
</comment>
<keyword evidence="1" id="KW-0723">Serine/threonine-protein kinase</keyword>
<protein>
    <submittedName>
        <fullName evidence="4">ATP-binding protein</fullName>
    </submittedName>
</protein>
<accession>A0A9X3SIA0</accession>
<proteinExistence type="predicted"/>
<dbReference type="SUPFAM" id="SSF55874">
    <property type="entry name" value="ATPase domain of HSP90 chaperone/DNA topoisomerase II/histidine kinase"/>
    <property type="match status" value="1"/>
</dbReference>
<dbReference type="PANTHER" id="PTHR35526:SF3">
    <property type="entry name" value="ANTI-SIGMA-F FACTOR RSBW"/>
    <property type="match status" value="1"/>
</dbReference>
<evidence type="ECO:0000256" key="1">
    <source>
        <dbReference type="ARBA" id="ARBA00022527"/>
    </source>
</evidence>
<keyword evidence="1" id="KW-0418">Kinase</keyword>
<evidence type="ECO:0000259" key="3">
    <source>
        <dbReference type="Pfam" id="PF13581"/>
    </source>
</evidence>
<dbReference type="GO" id="GO:0004674">
    <property type="term" value="F:protein serine/threonine kinase activity"/>
    <property type="evidence" value="ECO:0007669"/>
    <property type="project" value="UniProtKB-KW"/>
</dbReference>
<dbReference type="GO" id="GO:0005524">
    <property type="term" value="F:ATP binding"/>
    <property type="evidence" value="ECO:0007669"/>
    <property type="project" value="UniProtKB-KW"/>
</dbReference>
<gene>
    <name evidence="4" type="ORF">LG943_17205</name>
</gene>
<dbReference type="InterPro" id="IPR036890">
    <property type="entry name" value="HATPase_C_sf"/>
</dbReference>
<evidence type="ECO:0000313" key="4">
    <source>
        <dbReference type="EMBL" id="MDA0566039.1"/>
    </source>
</evidence>
<dbReference type="PANTHER" id="PTHR35526">
    <property type="entry name" value="ANTI-SIGMA-F FACTOR RSBW-RELATED"/>
    <property type="match status" value="1"/>
</dbReference>
<keyword evidence="4" id="KW-0067">ATP-binding</keyword>
<feature type="region of interest" description="Disordered" evidence="2">
    <location>
        <begin position="78"/>
        <end position="104"/>
    </location>
</feature>
<dbReference type="RefSeq" id="WP_270073299.1">
    <property type="nucleotide sequence ID" value="NZ_JAJAQC010000029.1"/>
</dbReference>
<dbReference type="CDD" id="cd16936">
    <property type="entry name" value="HATPase_RsbW-like"/>
    <property type="match status" value="1"/>
</dbReference>
<keyword evidence="5" id="KW-1185">Reference proteome</keyword>
<name>A0A9X3SIA0_9ACTN</name>
<feature type="region of interest" description="Disordered" evidence="2">
    <location>
        <begin position="138"/>
        <end position="159"/>
    </location>
</feature>
<organism evidence="4 5">
    <name type="scientific">Streptomonospora mangrovi</name>
    <dbReference type="NCBI Taxonomy" id="2883123"/>
    <lineage>
        <taxon>Bacteria</taxon>
        <taxon>Bacillati</taxon>
        <taxon>Actinomycetota</taxon>
        <taxon>Actinomycetes</taxon>
        <taxon>Streptosporangiales</taxon>
        <taxon>Nocardiopsidaceae</taxon>
        <taxon>Streptomonospora</taxon>
    </lineage>
</organism>
<keyword evidence="1" id="KW-0808">Transferase</keyword>
<evidence type="ECO:0000256" key="2">
    <source>
        <dbReference type="SAM" id="MobiDB-lite"/>
    </source>
</evidence>
<dbReference type="InterPro" id="IPR003594">
    <property type="entry name" value="HATPase_dom"/>
</dbReference>
<sequence>MQVYSTTFPGRPECVAEVRHWLESMLSPTDHPAIPDDARAAAVLLLSELATNALRHALTSATGGYGIRVALAPGSIRVEVEDGGPRDDPHHPPRPRDAGPDDESGRGLVLVAAFADEWGRLHPRHGMYFRLRWPAPPAPAPRDRAALRPRRPAHGPLRM</sequence>
<dbReference type="Proteomes" id="UP001140076">
    <property type="component" value="Unassembled WGS sequence"/>
</dbReference>
<dbReference type="Gene3D" id="3.30.565.10">
    <property type="entry name" value="Histidine kinase-like ATPase, C-terminal domain"/>
    <property type="match status" value="1"/>
</dbReference>
<dbReference type="Pfam" id="PF13581">
    <property type="entry name" value="HATPase_c_2"/>
    <property type="match status" value="1"/>
</dbReference>
<reference evidence="4" key="1">
    <citation type="submission" date="2021-10" db="EMBL/GenBank/DDBJ databases">
        <title>Streptomonospora sp. nov., isolated from mangrove soil.</title>
        <authorList>
            <person name="Chen X."/>
            <person name="Ge X."/>
            <person name="Liu W."/>
        </authorList>
    </citation>
    <scope>NUCLEOTIDE SEQUENCE</scope>
    <source>
        <strain evidence="4">S1-112</strain>
    </source>
</reference>
<dbReference type="AlphaFoldDB" id="A0A9X3SIA0"/>
<feature type="domain" description="Histidine kinase/HSP90-like ATPase" evidence="3">
    <location>
        <begin position="8"/>
        <end position="118"/>
    </location>
</feature>
<dbReference type="InterPro" id="IPR050267">
    <property type="entry name" value="Anti-sigma-factor_SerPK"/>
</dbReference>
<evidence type="ECO:0000313" key="5">
    <source>
        <dbReference type="Proteomes" id="UP001140076"/>
    </source>
</evidence>
<keyword evidence="4" id="KW-0547">Nucleotide-binding</keyword>
<dbReference type="EMBL" id="JAJAQC010000029">
    <property type="protein sequence ID" value="MDA0566039.1"/>
    <property type="molecule type" value="Genomic_DNA"/>
</dbReference>